<gene>
    <name evidence="1" type="ORF">MSG28_006810</name>
</gene>
<sequence>MAATDGGYIDSLSSLLQQDYRGVNIAVYALATAGLAVSIHKIRPVSKFSKASQVPEHFIRRHEPLRGQFAGVQHSPVRVLVQHRAPLYLPLWHSSKPPLPVKLWGVDIVSGNAVNWLECVARGQQVTLKPIARDKDSLVSTVLLHLPQEKTKKVETLDIGQKLVELGFAKASVPLKIQKNTIESKLAPVLLSAEQHAKNYRNGIWSDSLPPLPVYVVYWRKGSQLLAGLVLLTVSKLVDLVKLASRSAFVGVKYLALRPLRSRKPVQAS</sequence>
<evidence type="ECO:0000313" key="1">
    <source>
        <dbReference type="EMBL" id="KAI8424890.1"/>
    </source>
</evidence>
<dbReference type="EMBL" id="CM046111">
    <property type="protein sequence ID" value="KAI8424890.1"/>
    <property type="molecule type" value="Genomic_DNA"/>
</dbReference>
<protein>
    <submittedName>
        <fullName evidence="1">Uncharacterized protein</fullName>
    </submittedName>
</protein>
<dbReference type="Proteomes" id="UP001064048">
    <property type="component" value="Chromosome 11"/>
</dbReference>
<accession>A0ACC0JL72</accession>
<evidence type="ECO:0000313" key="2">
    <source>
        <dbReference type="Proteomes" id="UP001064048"/>
    </source>
</evidence>
<comment type="caution">
    <text evidence="1">The sequence shown here is derived from an EMBL/GenBank/DDBJ whole genome shotgun (WGS) entry which is preliminary data.</text>
</comment>
<proteinExistence type="predicted"/>
<name>A0ACC0JL72_CHOFU</name>
<keyword evidence="2" id="KW-1185">Reference proteome</keyword>
<reference evidence="1 2" key="1">
    <citation type="journal article" date="2022" name="Genome Biol. Evol.">
        <title>The Spruce Budworm Genome: Reconstructing the Evolutionary History of Antifreeze Proteins.</title>
        <authorList>
            <person name="Beliveau C."/>
            <person name="Gagne P."/>
            <person name="Picq S."/>
            <person name="Vernygora O."/>
            <person name="Keeling C.I."/>
            <person name="Pinkney K."/>
            <person name="Doucet D."/>
            <person name="Wen F."/>
            <person name="Johnston J.S."/>
            <person name="Maaroufi H."/>
            <person name="Boyle B."/>
            <person name="Laroche J."/>
            <person name="Dewar K."/>
            <person name="Juretic N."/>
            <person name="Blackburn G."/>
            <person name="Nisole A."/>
            <person name="Brunet B."/>
            <person name="Brandao M."/>
            <person name="Lumley L."/>
            <person name="Duan J."/>
            <person name="Quan G."/>
            <person name="Lucarotti C.J."/>
            <person name="Roe A.D."/>
            <person name="Sperling F.A.H."/>
            <person name="Levesque R.C."/>
            <person name="Cusson M."/>
        </authorList>
    </citation>
    <scope>NUCLEOTIDE SEQUENCE [LARGE SCALE GENOMIC DNA]</scope>
    <source>
        <strain evidence="1">Glfc:IPQL:Cfum</strain>
    </source>
</reference>
<organism evidence="1 2">
    <name type="scientific">Choristoneura fumiferana</name>
    <name type="common">Spruce budworm moth</name>
    <name type="synonym">Archips fumiferana</name>
    <dbReference type="NCBI Taxonomy" id="7141"/>
    <lineage>
        <taxon>Eukaryota</taxon>
        <taxon>Metazoa</taxon>
        <taxon>Ecdysozoa</taxon>
        <taxon>Arthropoda</taxon>
        <taxon>Hexapoda</taxon>
        <taxon>Insecta</taxon>
        <taxon>Pterygota</taxon>
        <taxon>Neoptera</taxon>
        <taxon>Endopterygota</taxon>
        <taxon>Lepidoptera</taxon>
        <taxon>Glossata</taxon>
        <taxon>Ditrysia</taxon>
        <taxon>Tortricoidea</taxon>
        <taxon>Tortricidae</taxon>
        <taxon>Tortricinae</taxon>
        <taxon>Choristoneura</taxon>
    </lineage>
</organism>